<dbReference type="InterPro" id="IPR039366">
    <property type="entry name" value="Pilotin"/>
</dbReference>
<dbReference type="SUPFAM" id="SSF141488">
    <property type="entry name" value="YdhA-like"/>
    <property type="match status" value="1"/>
</dbReference>
<keyword evidence="9" id="KW-1185">Reference proteome</keyword>
<dbReference type="STRING" id="584787.GCA_001247655_00292"/>
<feature type="chain" id="PRO_5018327442" evidence="5">
    <location>
        <begin position="25"/>
        <end position="332"/>
    </location>
</feature>
<dbReference type="PANTHER" id="PTHR35535:SF1">
    <property type="entry name" value="HEAT SHOCK PROTEIN HSLJ"/>
    <property type="match status" value="1"/>
</dbReference>
<evidence type="ECO:0000256" key="3">
    <source>
        <dbReference type="ARBA" id="ARBA00023139"/>
    </source>
</evidence>
<feature type="domain" description="DUF306" evidence="6">
    <location>
        <begin position="222"/>
        <end position="323"/>
    </location>
</feature>
<dbReference type="InterPro" id="IPR053147">
    <property type="entry name" value="Hsp_HslJ-like"/>
</dbReference>
<sequence>MPQSPLLPMTGLLCALALAGCASAPETPVSTLDASKSVTLTGELSYRARIALPPQAYALVVVRDSAGQVAAQSQWRLGGKQVPLPFTVTLPAHSQGPYRLEGSIFVSGRPAWVAEPKSLTPLANQENLGTLELQAAPPGAFASQLQCGSHQVQVSFTPTQMQMTVDNTRYAMAQVRAASGARYEATDQPGTVLWNKGSDNWVTVKGKALPECQSVGEANTLALTDQSWQVDSVNGQQVLDNSEVSVTFGSDGRVLGKASCNAFFGSYDVSGDRLTLHGLASTQKACVPALMTQEQQFLQALGDAQHFAFTNSGELLLYGPNGASIKAELKKE</sequence>
<evidence type="ECO:0000256" key="5">
    <source>
        <dbReference type="SAM" id="SignalP"/>
    </source>
</evidence>
<dbReference type="Pfam" id="PF09619">
    <property type="entry name" value="YscW"/>
    <property type="match status" value="1"/>
</dbReference>
<protein>
    <submittedName>
        <fullName evidence="8">Heat shock protein HslJ</fullName>
    </submittedName>
</protein>
<keyword evidence="2" id="KW-0472">Membrane</keyword>
<feature type="domain" description="C-type lysozyme inhibitor" evidence="7">
    <location>
        <begin position="146"/>
        <end position="206"/>
    </location>
</feature>
<keyword evidence="8" id="KW-0346">Stress response</keyword>
<evidence type="ECO:0000259" key="7">
    <source>
        <dbReference type="Pfam" id="PF09864"/>
    </source>
</evidence>
<name>A0A3N1PAX8_9GAMM</name>
<dbReference type="AlphaFoldDB" id="A0A3N1PAX8"/>
<keyword evidence="3" id="KW-0564">Palmitate</keyword>
<reference evidence="8 9" key="1">
    <citation type="submission" date="2018-11" db="EMBL/GenBank/DDBJ databases">
        <title>Genomic Encyclopedia of Type Strains, Phase IV (KMG-IV): sequencing the most valuable type-strain genomes for metagenomic binning, comparative biology and taxonomic classification.</title>
        <authorList>
            <person name="Goeker M."/>
        </authorList>
    </citation>
    <scope>NUCLEOTIDE SEQUENCE [LARGE SCALE GENOMIC DNA]</scope>
    <source>
        <strain evidence="8 9">DSM 21945</strain>
    </source>
</reference>
<evidence type="ECO:0000256" key="1">
    <source>
        <dbReference type="ARBA" id="ARBA00022729"/>
    </source>
</evidence>
<comment type="caution">
    <text evidence="8">The sequence shown here is derived from an EMBL/GenBank/DDBJ whole genome shotgun (WGS) entry which is preliminary data.</text>
</comment>
<dbReference type="RefSeq" id="WP_170164046.1">
    <property type="nucleotide sequence ID" value="NZ_JBLXAC010000001.1"/>
</dbReference>
<feature type="signal peptide" evidence="5">
    <location>
        <begin position="1"/>
        <end position="24"/>
    </location>
</feature>
<dbReference type="Pfam" id="PF09864">
    <property type="entry name" value="MliC"/>
    <property type="match status" value="1"/>
</dbReference>
<dbReference type="PANTHER" id="PTHR35535">
    <property type="entry name" value="HEAT SHOCK PROTEIN HSLJ"/>
    <property type="match status" value="1"/>
</dbReference>
<accession>A0A3N1PAX8</accession>
<dbReference type="Gene3D" id="2.40.128.200">
    <property type="match status" value="1"/>
</dbReference>
<evidence type="ECO:0000256" key="2">
    <source>
        <dbReference type="ARBA" id="ARBA00023136"/>
    </source>
</evidence>
<dbReference type="InterPro" id="IPR038670">
    <property type="entry name" value="HslJ-like_sf"/>
</dbReference>
<dbReference type="EMBL" id="RJUL01000003">
    <property type="protein sequence ID" value="ROQ28542.1"/>
    <property type="molecule type" value="Genomic_DNA"/>
</dbReference>
<dbReference type="Pfam" id="PF03724">
    <property type="entry name" value="META"/>
    <property type="match status" value="1"/>
</dbReference>
<keyword evidence="1 5" id="KW-0732">Signal</keyword>
<keyword evidence="4" id="KW-0449">Lipoprotein</keyword>
<dbReference type="InterPro" id="IPR036328">
    <property type="entry name" value="MliC_sf"/>
</dbReference>
<organism evidence="8 9">
    <name type="scientific">Gallaecimonas pentaromativorans</name>
    <dbReference type="NCBI Taxonomy" id="584787"/>
    <lineage>
        <taxon>Bacteria</taxon>
        <taxon>Pseudomonadati</taxon>
        <taxon>Pseudomonadota</taxon>
        <taxon>Gammaproteobacteria</taxon>
        <taxon>Enterobacterales</taxon>
        <taxon>Gallaecimonadaceae</taxon>
        <taxon>Gallaecimonas</taxon>
    </lineage>
</organism>
<dbReference type="Proteomes" id="UP000268033">
    <property type="component" value="Unassembled WGS sequence"/>
</dbReference>
<proteinExistence type="predicted"/>
<evidence type="ECO:0000313" key="8">
    <source>
        <dbReference type="EMBL" id="ROQ28542.1"/>
    </source>
</evidence>
<evidence type="ECO:0000259" key="6">
    <source>
        <dbReference type="Pfam" id="PF03724"/>
    </source>
</evidence>
<dbReference type="InterPro" id="IPR005184">
    <property type="entry name" value="DUF306_Meta_HslJ"/>
</dbReference>
<evidence type="ECO:0000256" key="4">
    <source>
        <dbReference type="ARBA" id="ARBA00023288"/>
    </source>
</evidence>
<dbReference type="Gene3D" id="2.40.128.270">
    <property type="match status" value="1"/>
</dbReference>
<dbReference type="InterPro" id="IPR018660">
    <property type="entry name" value="MliC"/>
</dbReference>
<evidence type="ECO:0000313" key="9">
    <source>
        <dbReference type="Proteomes" id="UP000268033"/>
    </source>
</evidence>
<gene>
    <name evidence="8" type="ORF">EDC28_103135</name>
</gene>